<keyword evidence="3" id="KW-1185">Reference proteome</keyword>
<dbReference type="InterPro" id="IPR012454">
    <property type="entry name" value="DUF1659"/>
</dbReference>
<sequence>MKGGIFMIESTVLKSSMTLRYVAGQDDNGKDVFKTQTFSNLRANALDEDIFAVGTTLSTVLAAGSAEVHKKDDSLITNA</sequence>
<gene>
    <name evidence="2" type="ORF">GOM49_10480</name>
</gene>
<name>A0A6I6F4Z2_9CLOT</name>
<evidence type="ECO:0000259" key="1">
    <source>
        <dbReference type="Pfam" id="PF07872"/>
    </source>
</evidence>
<organism evidence="2 3">
    <name type="scientific">Clostridium bovifaecis</name>
    <dbReference type="NCBI Taxonomy" id="2184719"/>
    <lineage>
        <taxon>Bacteria</taxon>
        <taxon>Bacillati</taxon>
        <taxon>Bacillota</taxon>
        <taxon>Clostridia</taxon>
        <taxon>Eubacteriales</taxon>
        <taxon>Clostridiaceae</taxon>
        <taxon>Clostridium</taxon>
    </lineage>
</organism>
<proteinExistence type="predicted"/>
<dbReference type="AlphaFoldDB" id="A0A6I6F4Z2"/>
<dbReference type="Proteomes" id="UP000422764">
    <property type="component" value="Chromosome"/>
</dbReference>
<evidence type="ECO:0000313" key="2">
    <source>
        <dbReference type="EMBL" id="QGU95458.1"/>
    </source>
</evidence>
<evidence type="ECO:0000313" key="3">
    <source>
        <dbReference type="Proteomes" id="UP000422764"/>
    </source>
</evidence>
<protein>
    <submittedName>
        <fullName evidence="2">DUF1659 domain-containing protein</fullName>
    </submittedName>
</protein>
<reference evidence="2 3" key="1">
    <citation type="submission" date="2019-12" db="EMBL/GenBank/DDBJ databases">
        <title>Genome sequenceing of Clostridium bovifaecis.</title>
        <authorList>
            <person name="Yao Y."/>
        </authorList>
    </citation>
    <scope>NUCLEOTIDE SEQUENCE [LARGE SCALE GENOMIC DNA]</scope>
    <source>
        <strain evidence="2 3">BXX</strain>
    </source>
</reference>
<dbReference type="EMBL" id="CP046522">
    <property type="protein sequence ID" value="QGU95458.1"/>
    <property type="molecule type" value="Genomic_DNA"/>
</dbReference>
<accession>A0A6I6F4Z2</accession>
<feature type="domain" description="DUF1659" evidence="1">
    <location>
        <begin position="8"/>
        <end position="78"/>
    </location>
</feature>
<dbReference type="Pfam" id="PF07872">
    <property type="entry name" value="DUF1659"/>
    <property type="match status" value="1"/>
</dbReference>